<comment type="caution">
    <text evidence="4">The sequence shown here is derived from an EMBL/GenBank/DDBJ whole genome shotgun (WGS) entry which is preliminary data.</text>
</comment>
<accession>A0AAW1P9N4</accession>
<name>A0AAW1P9N4_9CHLO</name>
<dbReference type="AlphaFoldDB" id="A0AAW1P9N4"/>
<dbReference type="InterPro" id="IPR002347">
    <property type="entry name" value="SDR_fam"/>
</dbReference>
<gene>
    <name evidence="4" type="ORF">WJX73_002633</name>
</gene>
<dbReference type="Pfam" id="PF00106">
    <property type="entry name" value="adh_short"/>
    <property type="match status" value="1"/>
</dbReference>
<dbReference type="PANTHER" id="PTHR44196:SF1">
    <property type="entry name" value="DEHYDROGENASE_REDUCTASE SDR FAMILY MEMBER 7B"/>
    <property type="match status" value="1"/>
</dbReference>
<dbReference type="InterPro" id="IPR036291">
    <property type="entry name" value="NAD(P)-bd_dom_sf"/>
</dbReference>
<dbReference type="PRINTS" id="PR00081">
    <property type="entry name" value="GDHRDH"/>
</dbReference>
<comment type="similarity">
    <text evidence="1 3">Belongs to the short-chain dehydrogenases/reductases (SDR) family.</text>
</comment>
<evidence type="ECO:0000256" key="1">
    <source>
        <dbReference type="ARBA" id="ARBA00006484"/>
    </source>
</evidence>
<protein>
    <submittedName>
        <fullName evidence="4">Uncharacterized protein</fullName>
    </submittedName>
</protein>
<dbReference type="PRINTS" id="PR00080">
    <property type="entry name" value="SDRFAMILY"/>
</dbReference>
<reference evidence="4 5" key="1">
    <citation type="journal article" date="2024" name="Nat. Commun.">
        <title>Phylogenomics reveals the evolutionary origins of lichenization in chlorophyte algae.</title>
        <authorList>
            <person name="Puginier C."/>
            <person name="Libourel C."/>
            <person name="Otte J."/>
            <person name="Skaloud P."/>
            <person name="Haon M."/>
            <person name="Grisel S."/>
            <person name="Petersen M."/>
            <person name="Berrin J.G."/>
            <person name="Delaux P.M."/>
            <person name="Dal Grande F."/>
            <person name="Keller J."/>
        </authorList>
    </citation>
    <scope>NUCLEOTIDE SEQUENCE [LARGE SCALE GENOMIC DNA]</scope>
    <source>
        <strain evidence="4 5">SAG 2036</strain>
    </source>
</reference>
<dbReference type="Proteomes" id="UP001465755">
    <property type="component" value="Unassembled WGS sequence"/>
</dbReference>
<dbReference type="Gene3D" id="3.40.50.720">
    <property type="entry name" value="NAD(P)-binding Rossmann-like Domain"/>
    <property type="match status" value="1"/>
</dbReference>
<proteinExistence type="inferred from homology"/>
<dbReference type="PANTHER" id="PTHR44196">
    <property type="entry name" value="DEHYDROGENASE/REDUCTASE SDR FAMILY MEMBER 7B"/>
    <property type="match status" value="1"/>
</dbReference>
<dbReference type="EMBL" id="JALJOQ010000036">
    <property type="protein sequence ID" value="KAK9806568.1"/>
    <property type="molecule type" value="Genomic_DNA"/>
</dbReference>
<evidence type="ECO:0000256" key="3">
    <source>
        <dbReference type="RuleBase" id="RU000363"/>
    </source>
</evidence>
<dbReference type="CDD" id="cd05233">
    <property type="entry name" value="SDR_c"/>
    <property type="match status" value="1"/>
</dbReference>
<evidence type="ECO:0000256" key="2">
    <source>
        <dbReference type="ARBA" id="ARBA00023002"/>
    </source>
</evidence>
<organism evidence="4 5">
    <name type="scientific">Symbiochloris irregularis</name>
    <dbReference type="NCBI Taxonomy" id="706552"/>
    <lineage>
        <taxon>Eukaryota</taxon>
        <taxon>Viridiplantae</taxon>
        <taxon>Chlorophyta</taxon>
        <taxon>core chlorophytes</taxon>
        <taxon>Trebouxiophyceae</taxon>
        <taxon>Trebouxiales</taxon>
        <taxon>Trebouxiaceae</taxon>
        <taxon>Symbiochloris</taxon>
    </lineage>
</organism>
<evidence type="ECO:0000313" key="4">
    <source>
        <dbReference type="EMBL" id="KAK9806568.1"/>
    </source>
</evidence>
<dbReference type="GO" id="GO:0016491">
    <property type="term" value="F:oxidoreductase activity"/>
    <property type="evidence" value="ECO:0007669"/>
    <property type="project" value="UniProtKB-KW"/>
</dbReference>
<evidence type="ECO:0000313" key="5">
    <source>
        <dbReference type="Proteomes" id="UP001465755"/>
    </source>
</evidence>
<keyword evidence="5" id="KW-1185">Reference proteome</keyword>
<keyword evidence="2" id="KW-0560">Oxidoreductase</keyword>
<dbReference type="SUPFAM" id="SSF51735">
    <property type="entry name" value="NAD(P)-binding Rossmann-fold domains"/>
    <property type="match status" value="1"/>
</dbReference>
<sequence length="262" mass="28340">MSAQAGLLRDKTVLVTGASRGIGRCIAETYASQGAKLIITAEPSQESELQQVAKACSQHGKDNVVNASILLCDLTDSSQISQLCQKTFEMHSSGVDVLVNNAGMLGPTDFDMENMGQGPLEGDPDEWNKIYQANVLAPMRLTRALCPAMREAGQGWVINICSAAGLVPSPTNGAYCSSKWGLRGWSLTCHEALKEHGIRVVTIHPGAVRTEMTMNRPDMDPIPKMEIQPEDIAEAALLPFRCSQNALPVEIMMQTVRKSNKS</sequence>
<dbReference type="GO" id="GO:0016020">
    <property type="term" value="C:membrane"/>
    <property type="evidence" value="ECO:0007669"/>
    <property type="project" value="TreeGrafter"/>
</dbReference>